<evidence type="ECO:0000313" key="3">
    <source>
        <dbReference type="EMBL" id="MBV2359345.1"/>
    </source>
</evidence>
<reference evidence="3" key="1">
    <citation type="submission" date="2021-06" db="EMBL/GenBank/DDBJ databases">
        <title>Thalassococcus sp. CAU 1522 isolated from sea sand, Republic of Korea.</title>
        <authorList>
            <person name="Kim W."/>
        </authorList>
    </citation>
    <scope>NUCLEOTIDE SEQUENCE</scope>
    <source>
        <strain evidence="3">CAU 1522</strain>
    </source>
</reference>
<feature type="region of interest" description="Disordered" evidence="1">
    <location>
        <begin position="192"/>
        <end position="217"/>
    </location>
</feature>
<sequence>MMRLLLAGFLALGATALSADPVVIRTGEHPGFTRVVLDVPAGTGWSLTRNADLSTARITLDRRSGFDLSNAFLRIRRDRIADLVQIAPDSVEFALNCACDVSAQLLQGTMLVVDFADPPVDRPRQSAEPLPLFFDADDTGLDTAAQMVRAAPAFDPPMRDAALEAPDEDLPVGLRNLAVRLTEAAAQGILTADDSAGPDLSPVAEAENGQPGDDTPALASAPLAVRLEPDDRIRIGSRCTPDAELDLPSWGNAERLFDDLAAARLALARDLDVLDSAALTDLARLYLFAGFGAEARAALSLIQGEAPAALLGLADLLDGRPGSESGFEGQSACPGRAALWGSLAQTSATGRIAPEDRSVLEAFEELPAHLKSYLAPRLAERLTIGGRTDLAKDVLNRQKRDGAVPPVDALLVQARIDAEAGAIDDANARLQDAVDRSPAIAPKALTVAADLIADGAEVAIPTDSLLTQALASELRDTDLASGVLQSQVYALMDAGAFAEAYALIDAEEETDSGSAAVLWPRLFTRLAKDADDATFLSLILASQNDWSSKIPDDLRPELAERLLSLGMAETALAMTQTVSGSESRRAVQLLRAAAYLRLRQPEDAEIALIGLRGPDVLRLRAEARAMMGDYDFAKTAHESLGDNEAAARAAWMAGDLQDLPVDVGGLYEAASRLSAEPIAPPQTTEPSLQDVGTLIEQSQTARSALADLLSESRLDDGG</sequence>
<dbReference type="EMBL" id="JAHRWL010000001">
    <property type="protein sequence ID" value="MBV2359345.1"/>
    <property type="molecule type" value="Genomic_DNA"/>
</dbReference>
<evidence type="ECO:0000256" key="2">
    <source>
        <dbReference type="SAM" id="SignalP"/>
    </source>
</evidence>
<comment type="caution">
    <text evidence="3">The sequence shown here is derived from an EMBL/GenBank/DDBJ whole genome shotgun (WGS) entry which is preliminary data.</text>
</comment>
<feature type="signal peptide" evidence="2">
    <location>
        <begin position="1"/>
        <end position="19"/>
    </location>
</feature>
<evidence type="ECO:0000313" key="4">
    <source>
        <dbReference type="Proteomes" id="UP001166293"/>
    </source>
</evidence>
<proteinExistence type="predicted"/>
<keyword evidence="4" id="KW-1185">Reference proteome</keyword>
<evidence type="ECO:0008006" key="5">
    <source>
        <dbReference type="Google" id="ProtNLM"/>
    </source>
</evidence>
<keyword evidence="2" id="KW-0732">Signal</keyword>
<evidence type="ECO:0000256" key="1">
    <source>
        <dbReference type="SAM" id="MobiDB-lite"/>
    </source>
</evidence>
<protein>
    <recommendedName>
        <fullName evidence="5">Tetratricopeptide repeat-containing protein</fullName>
    </recommendedName>
</protein>
<feature type="chain" id="PRO_5047094805" description="Tetratricopeptide repeat-containing protein" evidence="2">
    <location>
        <begin position="20"/>
        <end position="718"/>
    </location>
</feature>
<dbReference type="RefSeq" id="WP_217777163.1">
    <property type="nucleotide sequence ID" value="NZ_JAHRWL010000001.1"/>
</dbReference>
<gene>
    <name evidence="3" type="ORF">KUH32_06145</name>
</gene>
<name>A0ABS6N5R2_9RHOB</name>
<organism evidence="3 4">
    <name type="scientific">Thalassococcus arenae</name>
    <dbReference type="NCBI Taxonomy" id="2851652"/>
    <lineage>
        <taxon>Bacteria</taxon>
        <taxon>Pseudomonadati</taxon>
        <taxon>Pseudomonadota</taxon>
        <taxon>Alphaproteobacteria</taxon>
        <taxon>Rhodobacterales</taxon>
        <taxon>Roseobacteraceae</taxon>
        <taxon>Thalassococcus</taxon>
    </lineage>
</organism>
<dbReference type="Proteomes" id="UP001166293">
    <property type="component" value="Unassembled WGS sequence"/>
</dbReference>
<accession>A0ABS6N5R2</accession>